<dbReference type="InterPro" id="IPR046354">
    <property type="entry name" value="SPACA4/Bouncer"/>
</dbReference>
<evidence type="ECO:0000256" key="2">
    <source>
        <dbReference type="ARBA" id="ARBA00022475"/>
    </source>
</evidence>
<evidence type="ECO:0000256" key="1">
    <source>
        <dbReference type="ARBA" id="ARBA00004609"/>
    </source>
</evidence>
<keyword evidence="8" id="KW-0449">Lipoprotein</keyword>
<keyword evidence="7" id="KW-0325">Glycoprotein</keyword>
<dbReference type="PANTHER" id="PTHR47613">
    <property type="entry name" value="SPERM ACROSOME MEMBRANE-ASSOCIATED PROTEIN 4"/>
    <property type="match status" value="1"/>
</dbReference>
<comment type="caution">
    <text evidence="11">The sequence shown here is derived from an EMBL/GenBank/DDBJ whole genome shotgun (WGS) entry which is preliminary data.</text>
</comment>
<organism evidence="11 12">
    <name type="scientific">Alosa alosa</name>
    <name type="common">allis shad</name>
    <dbReference type="NCBI Taxonomy" id="278164"/>
    <lineage>
        <taxon>Eukaryota</taxon>
        <taxon>Metazoa</taxon>
        <taxon>Chordata</taxon>
        <taxon>Craniata</taxon>
        <taxon>Vertebrata</taxon>
        <taxon>Euteleostomi</taxon>
        <taxon>Actinopterygii</taxon>
        <taxon>Neopterygii</taxon>
        <taxon>Teleostei</taxon>
        <taxon>Clupei</taxon>
        <taxon>Clupeiformes</taxon>
        <taxon>Clupeoidei</taxon>
        <taxon>Clupeidae</taxon>
        <taxon>Alosa</taxon>
    </lineage>
</organism>
<evidence type="ECO:0000256" key="4">
    <source>
        <dbReference type="ARBA" id="ARBA00022729"/>
    </source>
</evidence>
<name>A0AAV6GJZ1_9TELE</name>
<keyword evidence="5" id="KW-0472">Membrane</keyword>
<keyword evidence="4 10" id="KW-0732">Signal</keyword>
<dbReference type="CDD" id="cd23597">
    <property type="entry name" value="TFP_LU_ECD_Bncr"/>
    <property type="match status" value="1"/>
</dbReference>
<evidence type="ECO:0000313" key="11">
    <source>
        <dbReference type="EMBL" id="KAG5273786.1"/>
    </source>
</evidence>
<evidence type="ECO:0000256" key="8">
    <source>
        <dbReference type="ARBA" id="ARBA00023288"/>
    </source>
</evidence>
<dbReference type="SUPFAM" id="SSF57302">
    <property type="entry name" value="Snake toxin-like"/>
    <property type="match status" value="1"/>
</dbReference>
<dbReference type="GO" id="GO:0035036">
    <property type="term" value="P:sperm-egg recognition"/>
    <property type="evidence" value="ECO:0007669"/>
    <property type="project" value="TreeGrafter"/>
</dbReference>
<dbReference type="PANTHER" id="PTHR47613:SF1">
    <property type="entry name" value="SPERM ACROSOME MEMBRANE-ASSOCIATED PROTEIN 4"/>
    <property type="match status" value="1"/>
</dbReference>
<keyword evidence="2" id="KW-1003">Cell membrane</keyword>
<evidence type="ECO:0000256" key="6">
    <source>
        <dbReference type="ARBA" id="ARBA00023157"/>
    </source>
</evidence>
<evidence type="ECO:0000256" key="3">
    <source>
        <dbReference type="ARBA" id="ARBA00022622"/>
    </source>
</evidence>
<dbReference type="EMBL" id="JADWDJ010000011">
    <property type="protein sequence ID" value="KAG5273786.1"/>
    <property type="molecule type" value="Genomic_DNA"/>
</dbReference>
<dbReference type="GO" id="GO:0005886">
    <property type="term" value="C:plasma membrane"/>
    <property type="evidence" value="ECO:0007669"/>
    <property type="project" value="UniProtKB-SubCell"/>
</dbReference>
<evidence type="ECO:0000256" key="7">
    <source>
        <dbReference type="ARBA" id="ARBA00023180"/>
    </source>
</evidence>
<gene>
    <name evidence="11" type="ORF">AALO_G00155500</name>
</gene>
<comment type="subcellular location">
    <subcellularLocation>
        <location evidence="1">Cell membrane</location>
        <topology evidence="1">Lipid-anchor</topology>
        <topology evidence="1">GPI-anchor</topology>
    </subcellularLocation>
</comment>
<dbReference type="Proteomes" id="UP000823561">
    <property type="component" value="Chromosome 11"/>
</dbReference>
<keyword evidence="6" id="KW-1015">Disulfide bond</keyword>
<feature type="region of interest" description="Disordered" evidence="9">
    <location>
        <begin position="132"/>
        <end position="153"/>
    </location>
</feature>
<evidence type="ECO:0000256" key="5">
    <source>
        <dbReference type="ARBA" id="ARBA00023136"/>
    </source>
</evidence>
<evidence type="ECO:0000256" key="9">
    <source>
        <dbReference type="SAM" id="MobiDB-lite"/>
    </source>
</evidence>
<accession>A0AAV6GJZ1</accession>
<evidence type="ECO:0000256" key="10">
    <source>
        <dbReference type="SAM" id="SignalP"/>
    </source>
</evidence>
<dbReference type="InterPro" id="IPR045860">
    <property type="entry name" value="Snake_toxin-like_sf"/>
</dbReference>
<feature type="chain" id="PRO_5043641512" evidence="10">
    <location>
        <begin position="32"/>
        <end position="153"/>
    </location>
</feature>
<feature type="signal peptide" evidence="10">
    <location>
        <begin position="1"/>
        <end position="31"/>
    </location>
</feature>
<reference evidence="11" key="1">
    <citation type="submission" date="2020-10" db="EMBL/GenBank/DDBJ databases">
        <title>Chromosome-scale genome assembly of the Allis shad, Alosa alosa.</title>
        <authorList>
            <person name="Margot Z."/>
            <person name="Christophe K."/>
            <person name="Cabau C."/>
            <person name="Louis A."/>
            <person name="Berthelot C."/>
            <person name="Parey E."/>
            <person name="Roest Crollius H."/>
            <person name="Montfort J."/>
            <person name="Robinson-Rechavi M."/>
            <person name="Bucao C."/>
            <person name="Bouchez O."/>
            <person name="Gislard M."/>
            <person name="Lluch J."/>
            <person name="Milhes M."/>
            <person name="Lampietro C."/>
            <person name="Lopez Roques C."/>
            <person name="Donnadieu C."/>
            <person name="Braasch I."/>
            <person name="Desvignes T."/>
            <person name="Postlethwait J."/>
            <person name="Bobe J."/>
            <person name="Guiguen Y."/>
        </authorList>
    </citation>
    <scope>NUCLEOTIDE SEQUENCE</scope>
    <source>
        <strain evidence="11">M-15738</strain>
        <tissue evidence="11">Blood</tissue>
    </source>
</reference>
<keyword evidence="3" id="KW-0336">GPI-anchor</keyword>
<evidence type="ECO:0000313" key="12">
    <source>
        <dbReference type="Proteomes" id="UP000823561"/>
    </source>
</evidence>
<sequence>MEMHRSSIAQVLHRAAVCVFWCLTLFWLASGVLECNFSPLQDRGKPSINSTTQCLSDQRCFAARGRYGGVHVLSSQGCVARQYCGSFKMVTYRVISINLTFTCCCRERCNQPPSPETAVVKLLGVTLGPVEASTTPTPDLCSEKTTSPTSDGV</sequence>
<keyword evidence="12" id="KW-1185">Reference proteome</keyword>
<protein>
    <submittedName>
        <fullName evidence="11">Uncharacterized protein</fullName>
    </submittedName>
</protein>
<dbReference type="AlphaFoldDB" id="A0AAV6GJZ1"/>
<proteinExistence type="predicted"/>
<dbReference type="GO" id="GO:0098552">
    <property type="term" value="C:side of membrane"/>
    <property type="evidence" value="ECO:0007669"/>
    <property type="project" value="UniProtKB-KW"/>
</dbReference>